<gene>
    <name evidence="3" type="ORF">R3P95_23695</name>
</gene>
<evidence type="ECO:0000256" key="1">
    <source>
        <dbReference type="SAM" id="Phobius"/>
    </source>
</evidence>
<keyword evidence="1" id="KW-1133">Transmembrane helix</keyword>
<dbReference type="InterPro" id="IPR025509">
    <property type="entry name" value="DUF4396"/>
</dbReference>
<keyword evidence="4" id="KW-1185">Reference proteome</keyword>
<feature type="transmembrane region" description="Helical" evidence="1">
    <location>
        <begin position="42"/>
        <end position="63"/>
    </location>
</feature>
<keyword evidence="1" id="KW-0472">Membrane</keyword>
<dbReference type="EMBL" id="JAWLKE010000011">
    <property type="protein sequence ID" value="MDV6233570.1"/>
    <property type="molecule type" value="Genomic_DNA"/>
</dbReference>
<evidence type="ECO:0000259" key="2">
    <source>
        <dbReference type="Pfam" id="PF14342"/>
    </source>
</evidence>
<evidence type="ECO:0000313" key="4">
    <source>
        <dbReference type="Proteomes" id="UP001185899"/>
    </source>
</evidence>
<feature type="domain" description="DUF4396" evidence="2">
    <location>
        <begin position="2"/>
        <end position="64"/>
    </location>
</feature>
<keyword evidence="1" id="KW-0812">Transmembrane</keyword>
<protein>
    <submittedName>
        <fullName evidence="3">DUF4396 domain-containing protein</fullName>
    </submittedName>
</protein>
<evidence type="ECO:0000313" key="3">
    <source>
        <dbReference type="EMBL" id="MDV6233570.1"/>
    </source>
</evidence>
<name>A0ABU4B553_9NOCA</name>
<organism evidence="3 4">
    <name type="scientific">Rhodococcus cercidiphylli</name>
    <dbReference type="NCBI Taxonomy" id="489916"/>
    <lineage>
        <taxon>Bacteria</taxon>
        <taxon>Bacillati</taxon>
        <taxon>Actinomycetota</taxon>
        <taxon>Actinomycetes</taxon>
        <taxon>Mycobacteriales</taxon>
        <taxon>Nocardiaceae</taxon>
        <taxon>Rhodococcus</taxon>
    </lineage>
</organism>
<dbReference type="Pfam" id="PF14342">
    <property type="entry name" value="DUF4396"/>
    <property type="match status" value="1"/>
</dbReference>
<dbReference type="RefSeq" id="WP_317549689.1">
    <property type="nucleotide sequence ID" value="NZ_JAWLKE010000011.1"/>
</dbReference>
<sequence length="74" mass="8084">MRRSVVAALGVAALTVLAFDLGMGGWMLLLYYTETMPPATDAAFWMLMQIGIVLGVVTGYPVVRRLQCHRNTPA</sequence>
<dbReference type="Proteomes" id="UP001185899">
    <property type="component" value="Unassembled WGS sequence"/>
</dbReference>
<proteinExistence type="predicted"/>
<reference evidence="3 4" key="1">
    <citation type="submission" date="2023-10" db="EMBL/GenBank/DDBJ databases">
        <title>Development of a sustainable strategy for remediation of hydrocarbon-contaminated territories based on the waste exchange concept.</title>
        <authorList>
            <person name="Krivoruchko A."/>
        </authorList>
    </citation>
    <scope>NUCLEOTIDE SEQUENCE [LARGE SCALE GENOMIC DNA]</scope>
    <source>
        <strain evidence="3 4">IEGM 1322</strain>
    </source>
</reference>
<comment type="caution">
    <text evidence="3">The sequence shown here is derived from an EMBL/GenBank/DDBJ whole genome shotgun (WGS) entry which is preliminary data.</text>
</comment>
<accession>A0ABU4B553</accession>